<feature type="transmembrane region" description="Helical" evidence="8">
    <location>
        <begin position="23"/>
        <end position="41"/>
    </location>
</feature>
<feature type="transmembrane region" description="Helical" evidence="8">
    <location>
        <begin position="191"/>
        <end position="209"/>
    </location>
</feature>
<comment type="similarity">
    <text evidence="2">Belongs to the SLC29A/ENT transporter (TC 2.A.57) family.</text>
</comment>
<comment type="subcellular location">
    <subcellularLocation>
        <location evidence="1">Membrane</location>
        <topology evidence="1">Multi-pass membrane protein</topology>
    </subcellularLocation>
</comment>
<evidence type="ECO:0000256" key="8">
    <source>
        <dbReference type="SAM" id="Phobius"/>
    </source>
</evidence>
<keyword evidence="5 8" id="KW-1133">Transmembrane helix</keyword>
<dbReference type="OrthoDB" id="1856718at2759"/>
<evidence type="ECO:0000313" key="10">
    <source>
        <dbReference type="Proteomes" id="UP001165083"/>
    </source>
</evidence>
<evidence type="ECO:0000256" key="5">
    <source>
        <dbReference type="ARBA" id="ARBA00022989"/>
    </source>
</evidence>
<dbReference type="InterPro" id="IPR002259">
    <property type="entry name" value="Eqnu_transpt"/>
</dbReference>
<keyword evidence="3" id="KW-0813">Transport</keyword>
<evidence type="ECO:0000256" key="7">
    <source>
        <dbReference type="SAM" id="MobiDB-lite"/>
    </source>
</evidence>
<dbReference type="AlphaFoldDB" id="A0A9W6WVF9"/>
<comment type="caution">
    <text evidence="9">The sequence shown here is derived from an EMBL/GenBank/DDBJ whole genome shotgun (WGS) entry which is preliminary data.</text>
</comment>
<gene>
    <name evidence="9" type="ORF">Plil01_000681000</name>
</gene>
<proteinExistence type="inferred from homology"/>
<name>A0A9W6WVF9_9STRA</name>
<feature type="transmembrane region" description="Helical" evidence="8">
    <location>
        <begin position="48"/>
        <end position="73"/>
    </location>
</feature>
<protein>
    <submittedName>
        <fullName evidence="9">Unnamed protein product</fullName>
    </submittedName>
</protein>
<evidence type="ECO:0000256" key="3">
    <source>
        <dbReference type="ARBA" id="ARBA00022448"/>
    </source>
</evidence>
<dbReference type="GO" id="GO:0005886">
    <property type="term" value="C:plasma membrane"/>
    <property type="evidence" value="ECO:0007669"/>
    <property type="project" value="TreeGrafter"/>
</dbReference>
<keyword evidence="4 8" id="KW-0812">Transmembrane</keyword>
<accession>A0A9W6WVF9</accession>
<evidence type="ECO:0000256" key="6">
    <source>
        <dbReference type="ARBA" id="ARBA00023136"/>
    </source>
</evidence>
<evidence type="ECO:0000256" key="2">
    <source>
        <dbReference type="ARBA" id="ARBA00007965"/>
    </source>
</evidence>
<sequence>MFLIFIVFAFGKAHYVGHVVVGFVGQLFVLIFVPTSYFFLPSEKANEIAVLGATAVAAVATDFIDSATLSLVAHYPQRVQENFQLGIGLSALTGSLYRDLTKLVYRSDQLVASSLNFFYAGAITIALCVGAFYMAMSLQLTKQRVFTREDSDVKLSRNSLSPSEKRTSTSNSGAARAAPTKSSVLKKVWQLELLVLAVYLASLSVWPPLTTEIKTYNFQSL</sequence>
<dbReference type="GO" id="GO:0005337">
    <property type="term" value="F:nucleoside transmembrane transporter activity"/>
    <property type="evidence" value="ECO:0007669"/>
    <property type="project" value="InterPro"/>
</dbReference>
<reference evidence="9" key="1">
    <citation type="submission" date="2023-04" db="EMBL/GenBank/DDBJ databases">
        <title>Phytophthora lilii NBRC 32176.</title>
        <authorList>
            <person name="Ichikawa N."/>
            <person name="Sato H."/>
            <person name="Tonouchi N."/>
        </authorList>
    </citation>
    <scope>NUCLEOTIDE SEQUENCE</scope>
    <source>
        <strain evidence="9">NBRC 32176</strain>
    </source>
</reference>
<evidence type="ECO:0000256" key="4">
    <source>
        <dbReference type="ARBA" id="ARBA00022692"/>
    </source>
</evidence>
<dbReference type="PANTHER" id="PTHR10332:SF10">
    <property type="entry name" value="EQUILIBRATIVE NUCLEOSIDE TRANSPORTER 4"/>
    <property type="match status" value="1"/>
</dbReference>
<feature type="compositionally biased region" description="Polar residues" evidence="7">
    <location>
        <begin position="156"/>
        <end position="173"/>
    </location>
</feature>
<keyword evidence="10" id="KW-1185">Reference proteome</keyword>
<keyword evidence="6 8" id="KW-0472">Membrane</keyword>
<feature type="region of interest" description="Disordered" evidence="7">
    <location>
        <begin position="156"/>
        <end position="175"/>
    </location>
</feature>
<evidence type="ECO:0000313" key="9">
    <source>
        <dbReference type="EMBL" id="GMF18265.1"/>
    </source>
</evidence>
<dbReference type="Proteomes" id="UP001165083">
    <property type="component" value="Unassembled WGS sequence"/>
</dbReference>
<dbReference type="PANTHER" id="PTHR10332">
    <property type="entry name" value="EQUILIBRATIVE NUCLEOSIDE TRANSPORTER"/>
    <property type="match status" value="1"/>
</dbReference>
<evidence type="ECO:0000256" key="1">
    <source>
        <dbReference type="ARBA" id="ARBA00004141"/>
    </source>
</evidence>
<organism evidence="9 10">
    <name type="scientific">Phytophthora lilii</name>
    <dbReference type="NCBI Taxonomy" id="2077276"/>
    <lineage>
        <taxon>Eukaryota</taxon>
        <taxon>Sar</taxon>
        <taxon>Stramenopiles</taxon>
        <taxon>Oomycota</taxon>
        <taxon>Peronosporomycetes</taxon>
        <taxon>Peronosporales</taxon>
        <taxon>Peronosporaceae</taxon>
        <taxon>Phytophthora</taxon>
    </lineage>
</organism>
<dbReference type="EMBL" id="BSXW01000312">
    <property type="protein sequence ID" value="GMF18265.1"/>
    <property type="molecule type" value="Genomic_DNA"/>
</dbReference>
<feature type="transmembrane region" description="Helical" evidence="8">
    <location>
        <begin position="117"/>
        <end position="138"/>
    </location>
</feature>